<dbReference type="InterPro" id="IPR027463">
    <property type="entry name" value="AcrB_DN_DC_subdom"/>
</dbReference>
<dbReference type="HOGENOM" id="CLU_686940_0_0_1"/>
<feature type="region of interest" description="Disordered" evidence="1">
    <location>
        <begin position="376"/>
        <end position="401"/>
    </location>
</feature>
<protein>
    <submittedName>
        <fullName evidence="2">Efflux pump membrane transporter BepE</fullName>
    </submittedName>
</protein>
<name>A0A0A2VFN5_BEABA</name>
<dbReference type="STRING" id="1245745.A0A0A2VFN5"/>
<dbReference type="InterPro" id="IPR001036">
    <property type="entry name" value="Acrflvin-R"/>
</dbReference>
<dbReference type="PANTHER" id="PTHR32063:SF11">
    <property type="entry name" value="CATION OR DRUG EFFLUX SYSTEM PROTEIN"/>
    <property type="match status" value="1"/>
</dbReference>
<dbReference type="PANTHER" id="PTHR32063">
    <property type="match status" value="1"/>
</dbReference>
<dbReference type="SUPFAM" id="SSF82866">
    <property type="entry name" value="Multidrug efflux transporter AcrB transmembrane domain"/>
    <property type="match status" value="1"/>
</dbReference>
<sequence length="401" mass="43482">MLVQNRVAAAVPRLPQEVQRLGVTTRKTSPSALMAINLVSPDGSLDQAYLSNYALTQLRDKLSRIDGVGEARIFGSREVAMRVWIDPRRAAALELTAGEIVAAMRAQNVQVASGALGQPPNPGAQAFQLNVRTQGRLSEPEQFADIVIRTDSAGRQTRVRDVARVELGADDYGTNSYLSGKPSVMIAIFQRPGTNALETGITLEREMQEAAKAFPPGLEYRIMWNSTRFIAQSTEAVRETLFEAAALVVLVIFVFLQNWRAAIIPVVAIPISLSVAVRPGPGDRHRRGRRHRRRGKRGTKPGAGPEPAGSRARLDGRSVGGPGGHRAGALRGIHSHVLSDRPFRGVLQAVRAHHFRRHRHFPRLVADAVAGLGRGAAAATRKGEKPASSRPAPAACRRRVQ</sequence>
<dbReference type="AlphaFoldDB" id="A0A0A2VFN5"/>
<proteinExistence type="predicted"/>
<evidence type="ECO:0000256" key="1">
    <source>
        <dbReference type="SAM" id="MobiDB-lite"/>
    </source>
</evidence>
<dbReference type="Gene3D" id="1.20.1640.10">
    <property type="entry name" value="Multidrug efflux transporter AcrB transmembrane domain"/>
    <property type="match status" value="1"/>
</dbReference>
<comment type="caution">
    <text evidence="2">The sequence shown here is derived from an EMBL/GenBank/DDBJ whole genome shotgun (WGS) entry which is preliminary data.</text>
</comment>
<feature type="compositionally biased region" description="Basic residues" evidence="1">
    <location>
        <begin position="284"/>
        <end position="299"/>
    </location>
</feature>
<dbReference type="SUPFAM" id="SSF82714">
    <property type="entry name" value="Multidrug efflux transporter AcrB TolC docking domain, DN and DC subdomains"/>
    <property type="match status" value="1"/>
</dbReference>
<dbReference type="PRINTS" id="PR00702">
    <property type="entry name" value="ACRIFLAVINRP"/>
</dbReference>
<dbReference type="GO" id="GO:0005886">
    <property type="term" value="C:plasma membrane"/>
    <property type="evidence" value="ECO:0007669"/>
    <property type="project" value="TreeGrafter"/>
</dbReference>
<feature type="region of interest" description="Disordered" evidence="1">
    <location>
        <begin position="278"/>
        <end position="328"/>
    </location>
</feature>
<dbReference type="SUPFAM" id="SSF82693">
    <property type="entry name" value="Multidrug efflux transporter AcrB pore domain, PN1, PN2, PC1 and PC2 subdomains"/>
    <property type="match status" value="1"/>
</dbReference>
<dbReference type="Gene3D" id="3.30.70.1320">
    <property type="entry name" value="Multidrug efflux transporter AcrB pore domain like"/>
    <property type="match status" value="1"/>
</dbReference>
<dbReference type="GO" id="GO:0042910">
    <property type="term" value="F:xenobiotic transmembrane transporter activity"/>
    <property type="evidence" value="ECO:0007669"/>
    <property type="project" value="TreeGrafter"/>
</dbReference>
<evidence type="ECO:0000313" key="3">
    <source>
        <dbReference type="Proteomes" id="UP000030106"/>
    </source>
</evidence>
<organism evidence="2 3">
    <name type="scientific">Beauveria bassiana D1-5</name>
    <dbReference type="NCBI Taxonomy" id="1245745"/>
    <lineage>
        <taxon>Eukaryota</taxon>
        <taxon>Fungi</taxon>
        <taxon>Dikarya</taxon>
        <taxon>Ascomycota</taxon>
        <taxon>Pezizomycotina</taxon>
        <taxon>Sordariomycetes</taxon>
        <taxon>Hypocreomycetidae</taxon>
        <taxon>Hypocreales</taxon>
        <taxon>Cordycipitaceae</taxon>
        <taxon>Beauveria</taxon>
    </lineage>
</organism>
<dbReference type="EMBL" id="ANFO01000992">
    <property type="protein sequence ID" value="KGQ04955.1"/>
    <property type="molecule type" value="Genomic_DNA"/>
</dbReference>
<dbReference type="Pfam" id="PF00873">
    <property type="entry name" value="ACR_tran"/>
    <property type="match status" value="1"/>
</dbReference>
<dbReference type="Gene3D" id="3.30.70.1430">
    <property type="entry name" value="Multidrug efflux transporter AcrB pore domain"/>
    <property type="match status" value="1"/>
</dbReference>
<dbReference type="Proteomes" id="UP000030106">
    <property type="component" value="Unassembled WGS sequence"/>
</dbReference>
<accession>A0A0A2VFN5</accession>
<reference evidence="2 3" key="1">
    <citation type="submission" date="2012-10" db="EMBL/GenBank/DDBJ databases">
        <title>Genome sequencing and analysis of entomopathogenic fungi Beauveria bassiana D1-5.</title>
        <authorList>
            <person name="Li Q."/>
            <person name="Wang L."/>
            <person name="Zhang Z."/>
            <person name="Wang Q."/>
            <person name="Ren J."/>
            <person name="Wang M."/>
            <person name="Xu W."/>
            <person name="Wang J."/>
            <person name="Lu Y."/>
            <person name="Du Q."/>
            <person name="Sun Z."/>
        </authorList>
    </citation>
    <scope>NUCLEOTIDE SEQUENCE [LARGE SCALE GENOMIC DNA]</scope>
    <source>
        <strain evidence="2 3">D1-5</strain>
    </source>
</reference>
<evidence type="ECO:0000313" key="2">
    <source>
        <dbReference type="EMBL" id="KGQ04955.1"/>
    </source>
</evidence>
<dbReference type="Gene3D" id="3.30.2090.10">
    <property type="entry name" value="Multidrug efflux transporter AcrB TolC docking domain, DN and DC subdomains"/>
    <property type="match status" value="1"/>
</dbReference>
<gene>
    <name evidence="2" type="ORF">BBAD15_g9798</name>
</gene>